<keyword evidence="4 7" id="KW-0808">Transferase</keyword>
<dbReference type="InterPro" id="IPR018294">
    <property type="entry name" value="ISPD_synthase_CS"/>
</dbReference>
<dbReference type="RefSeq" id="WP_237443370.1">
    <property type="nucleotide sequence ID" value="NZ_CAKLPX010000001.1"/>
</dbReference>
<dbReference type="Pfam" id="PF01128">
    <property type="entry name" value="IspD"/>
    <property type="match status" value="1"/>
</dbReference>
<feature type="site" description="Positions MEP for the nucleophilic attack" evidence="7">
    <location>
        <position position="168"/>
    </location>
</feature>
<keyword evidence="9" id="KW-1185">Reference proteome</keyword>
<evidence type="ECO:0000256" key="2">
    <source>
        <dbReference type="ARBA" id="ARBA00004787"/>
    </source>
</evidence>
<dbReference type="HAMAP" id="MF_00108">
    <property type="entry name" value="IspD"/>
    <property type="match status" value="1"/>
</dbReference>
<comment type="catalytic activity">
    <reaction evidence="1 7">
        <text>2-C-methyl-D-erythritol 4-phosphate + CTP + H(+) = 4-CDP-2-C-methyl-D-erythritol + diphosphate</text>
        <dbReference type="Rhea" id="RHEA:13429"/>
        <dbReference type="ChEBI" id="CHEBI:15378"/>
        <dbReference type="ChEBI" id="CHEBI:33019"/>
        <dbReference type="ChEBI" id="CHEBI:37563"/>
        <dbReference type="ChEBI" id="CHEBI:57823"/>
        <dbReference type="ChEBI" id="CHEBI:58262"/>
        <dbReference type="EC" id="2.7.7.60"/>
    </reaction>
</comment>
<dbReference type="PANTHER" id="PTHR32125">
    <property type="entry name" value="2-C-METHYL-D-ERYTHRITOL 4-PHOSPHATE CYTIDYLYLTRANSFERASE, CHLOROPLASTIC"/>
    <property type="match status" value="1"/>
</dbReference>
<dbReference type="Proteomes" id="UP000838100">
    <property type="component" value="Unassembled WGS sequence"/>
</dbReference>
<dbReference type="InterPro" id="IPR001228">
    <property type="entry name" value="IspD"/>
</dbReference>
<feature type="site" description="Positions MEP for the nucleophilic attack" evidence="7">
    <location>
        <position position="224"/>
    </location>
</feature>
<accession>A0ABM9ABW3</accession>
<keyword evidence="5 7" id="KW-0548">Nucleotidyltransferase</keyword>
<evidence type="ECO:0000313" key="9">
    <source>
        <dbReference type="Proteomes" id="UP000838100"/>
    </source>
</evidence>
<dbReference type="NCBIfam" id="TIGR00453">
    <property type="entry name" value="ispD"/>
    <property type="match status" value="1"/>
</dbReference>
<dbReference type="CDD" id="cd02516">
    <property type="entry name" value="CDP-ME_synthetase"/>
    <property type="match status" value="1"/>
</dbReference>
<dbReference type="Gene3D" id="3.90.550.10">
    <property type="entry name" value="Spore Coat Polysaccharide Biosynthesis Protein SpsA, Chain A"/>
    <property type="match status" value="1"/>
</dbReference>
<dbReference type="GO" id="GO:0050518">
    <property type="term" value="F:2-C-methyl-D-erythritol 4-phosphate cytidylyltransferase activity"/>
    <property type="evidence" value="ECO:0007669"/>
    <property type="project" value="UniProtKB-EC"/>
</dbReference>
<comment type="function">
    <text evidence="7">Catalyzes the formation of 4-diphosphocytidyl-2-C-methyl-D-erythritol from CTP and 2-C-methyl-D-erythritol 4-phosphate (MEP).</text>
</comment>
<evidence type="ECO:0000256" key="3">
    <source>
        <dbReference type="ARBA" id="ARBA00009789"/>
    </source>
</evidence>
<evidence type="ECO:0000313" key="8">
    <source>
        <dbReference type="EMBL" id="CAH0990691.1"/>
    </source>
</evidence>
<organism evidence="8 9">
    <name type="scientific">Sinobacterium norvegicum</name>
    <dbReference type="NCBI Taxonomy" id="1641715"/>
    <lineage>
        <taxon>Bacteria</taxon>
        <taxon>Pseudomonadati</taxon>
        <taxon>Pseudomonadota</taxon>
        <taxon>Gammaproteobacteria</taxon>
        <taxon>Cellvibrionales</taxon>
        <taxon>Spongiibacteraceae</taxon>
        <taxon>Sinobacterium</taxon>
    </lineage>
</organism>
<evidence type="ECO:0000256" key="7">
    <source>
        <dbReference type="HAMAP-Rule" id="MF_00108"/>
    </source>
</evidence>
<dbReference type="PANTHER" id="PTHR32125:SF4">
    <property type="entry name" value="2-C-METHYL-D-ERYTHRITOL 4-PHOSPHATE CYTIDYLYLTRANSFERASE, CHLOROPLASTIC"/>
    <property type="match status" value="1"/>
</dbReference>
<proteinExistence type="inferred from homology"/>
<name>A0ABM9ABW3_9GAMM</name>
<reference evidence="8" key="1">
    <citation type="submission" date="2021-12" db="EMBL/GenBank/DDBJ databases">
        <authorList>
            <person name="Rodrigo-Torres L."/>
            <person name="Arahal R. D."/>
            <person name="Lucena T."/>
        </authorList>
    </citation>
    <scope>NUCLEOTIDE SEQUENCE</scope>
    <source>
        <strain evidence="8">CECT 8267</strain>
    </source>
</reference>
<dbReference type="InterPro" id="IPR029044">
    <property type="entry name" value="Nucleotide-diphossugar_trans"/>
</dbReference>
<comment type="similarity">
    <text evidence="3 7">Belongs to the IspD/TarI cytidylyltransferase family. IspD subfamily.</text>
</comment>
<evidence type="ECO:0000256" key="5">
    <source>
        <dbReference type="ARBA" id="ARBA00022695"/>
    </source>
</evidence>
<dbReference type="EMBL" id="CAKLPX010000001">
    <property type="protein sequence ID" value="CAH0990691.1"/>
    <property type="molecule type" value="Genomic_DNA"/>
</dbReference>
<dbReference type="InterPro" id="IPR034683">
    <property type="entry name" value="IspD/TarI"/>
</dbReference>
<evidence type="ECO:0000256" key="6">
    <source>
        <dbReference type="ARBA" id="ARBA00023229"/>
    </source>
</evidence>
<keyword evidence="6 7" id="KW-0414">Isoprene biosynthesis</keyword>
<gene>
    <name evidence="7 8" type="primary">ispD</name>
    <name evidence="8" type="ORF">SIN8267_00785</name>
</gene>
<dbReference type="PROSITE" id="PS01295">
    <property type="entry name" value="ISPD"/>
    <property type="match status" value="1"/>
</dbReference>
<comment type="pathway">
    <text evidence="2 7">Isoprenoid biosynthesis; isopentenyl diphosphate biosynthesis via DXP pathway; isopentenyl diphosphate from 1-deoxy-D-xylulose 5-phosphate: step 2/6.</text>
</comment>
<feature type="site" description="Transition state stabilizer" evidence="7">
    <location>
        <position position="35"/>
    </location>
</feature>
<comment type="caution">
    <text evidence="8">The sequence shown here is derived from an EMBL/GenBank/DDBJ whole genome shotgun (WGS) entry which is preliminary data.</text>
</comment>
<evidence type="ECO:0000256" key="4">
    <source>
        <dbReference type="ARBA" id="ARBA00022679"/>
    </source>
</evidence>
<feature type="site" description="Transition state stabilizer" evidence="7">
    <location>
        <position position="28"/>
    </location>
</feature>
<dbReference type="EC" id="2.7.7.60" evidence="7"/>
<dbReference type="SUPFAM" id="SSF53448">
    <property type="entry name" value="Nucleotide-diphospho-sugar transferases"/>
    <property type="match status" value="1"/>
</dbReference>
<protein>
    <recommendedName>
        <fullName evidence="7">2-C-methyl-D-erythritol 4-phosphate cytidylyltransferase</fullName>
        <ecNumber evidence="7">2.7.7.60</ecNumber>
    </recommendedName>
    <alternativeName>
        <fullName evidence="7">4-diphosphocytidyl-2C-methyl-D-erythritol synthase</fullName>
    </alternativeName>
    <alternativeName>
        <fullName evidence="7">MEP cytidylyltransferase</fullName>
        <shortName evidence="7">MCT</shortName>
    </alternativeName>
</protein>
<sequence length="244" mass="26272">MSHTLSDEHSSTMQGFWFVIPAAGVGSRFGAEIPKQYCKINGQTVIEHSISALLTFQPEASVLVAVAKGDHWWPSLAIASDPRVITVEGGDERADSVLNALIALQYRASYNDWVLVHDAARPCISQLSLGRLANQLAGNKVGGLLAVPVADTLKKAGDNQTVENTVDRRGLWAAQTPQMFRYGLLKQAMEQAVSAGEVITDEASAIEYSGEKSILVEGDGCNIKITRPADLSLAAYYLNRGEAE</sequence>
<dbReference type="InterPro" id="IPR050088">
    <property type="entry name" value="IspD/TarI_cytidylyltransf_bact"/>
</dbReference>
<evidence type="ECO:0000256" key="1">
    <source>
        <dbReference type="ARBA" id="ARBA00001282"/>
    </source>
</evidence>